<dbReference type="Proteomes" id="UP000598174">
    <property type="component" value="Unassembled WGS sequence"/>
</dbReference>
<dbReference type="RefSeq" id="WP_203815582.1">
    <property type="nucleotide sequence ID" value="NZ_BAAABP010000014.1"/>
</dbReference>
<keyword evidence="2" id="KW-0472">Membrane</keyword>
<dbReference type="EMBL" id="BOMM01000003">
    <property type="protein sequence ID" value="GIE08978.1"/>
    <property type="molecule type" value="Genomic_DNA"/>
</dbReference>
<evidence type="ECO:0000256" key="2">
    <source>
        <dbReference type="SAM" id="Phobius"/>
    </source>
</evidence>
<organism evidence="3 4">
    <name type="scientific">Paractinoplanes ferrugineus</name>
    <dbReference type="NCBI Taxonomy" id="113564"/>
    <lineage>
        <taxon>Bacteria</taxon>
        <taxon>Bacillati</taxon>
        <taxon>Actinomycetota</taxon>
        <taxon>Actinomycetes</taxon>
        <taxon>Micromonosporales</taxon>
        <taxon>Micromonosporaceae</taxon>
        <taxon>Paractinoplanes</taxon>
    </lineage>
</organism>
<feature type="region of interest" description="Disordered" evidence="1">
    <location>
        <begin position="116"/>
        <end position="135"/>
    </location>
</feature>
<gene>
    <name evidence="3" type="ORF">Afe05nite_08180</name>
</gene>
<protein>
    <submittedName>
        <fullName evidence="3">Uncharacterized protein</fullName>
    </submittedName>
</protein>
<sequence>MAPKVWMYLLYLAVSIGLTVWVATTLSRNGLVFLADVFADTKLAKAVNQLLVMGFYLLNLGYVTFAMRSSAQVGDTSAALETLSTKVGLVLLVLGILHFCNVFFLGRYRRGRLRHQQVQPPLPPTGRLPMHPARP</sequence>
<dbReference type="AlphaFoldDB" id="A0A919IVN8"/>
<feature type="transmembrane region" description="Helical" evidence="2">
    <location>
        <begin position="6"/>
        <end position="26"/>
    </location>
</feature>
<evidence type="ECO:0000256" key="1">
    <source>
        <dbReference type="SAM" id="MobiDB-lite"/>
    </source>
</evidence>
<keyword evidence="4" id="KW-1185">Reference proteome</keyword>
<reference evidence="3" key="1">
    <citation type="submission" date="2021-01" db="EMBL/GenBank/DDBJ databases">
        <title>Whole genome shotgun sequence of Actinoplanes ferrugineus NBRC 15555.</title>
        <authorList>
            <person name="Komaki H."/>
            <person name="Tamura T."/>
        </authorList>
    </citation>
    <scope>NUCLEOTIDE SEQUENCE</scope>
    <source>
        <strain evidence="3">NBRC 15555</strain>
    </source>
</reference>
<accession>A0A919IVN8</accession>
<keyword evidence="2" id="KW-1133">Transmembrane helix</keyword>
<evidence type="ECO:0000313" key="4">
    <source>
        <dbReference type="Proteomes" id="UP000598174"/>
    </source>
</evidence>
<comment type="caution">
    <text evidence="3">The sequence shown here is derived from an EMBL/GenBank/DDBJ whole genome shotgun (WGS) entry which is preliminary data.</text>
</comment>
<evidence type="ECO:0000313" key="3">
    <source>
        <dbReference type="EMBL" id="GIE08978.1"/>
    </source>
</evidence>
<feature type="transmembrane region" description="Helical" evidence="2">
    <location>
        <begin position="47"/>
        <end position="67"/>
    </location>
</feature>
<proteinExistence type="predicted"/>
<feature type="transmembrane region" description="Helical" evidence="2">
    <location>
        <begin position="87"/>
        <end position="106"/>
    </location>
</feature>
<keyword evidence="2" id="KW-0812">Transmembrane</keyword>
<name>A0A919IVN8_9ACTN</name>